<protein>
    <submittedName>
        <fullName evidence="1">Uncharacterized protein</fullName>
    </submittedName>
</protein>
<sequence length="361" mass="40305">MSVPALRARRDGPPPRGRLLREAAGAPFADDLAAWRARAADDWRELCGPPGTSPVSPVIPGYLLDRYAFRAFMRRRYGVRTADRFSRPLAPRAVDWEALTRTRLRGAPGVGIPPVRPDDQATDTPLVHDLLSRWRGHLADRGIRHDSGLFQPPAGRSWLDLYRDSVLYPFYPPAILGPTFMERVGARQREEILASRGTRGIMGLYVFLLTSHEDTHRAQRGEPLLCEYLLAMVWCAFLDEHDQWYWQRNDDTGASLNAEEPFLRRVHLDSAALAALFHDTAAGSAQVLGPGAYDQLCLAAWLFDTRLIGYRDYLELATRRLCGQDTTLSLTGLLDQLDDRLTAVPHPGRAVGTTSGEGPSR</sequence>
<dbReference type="Proteomes" id="UP000556436">
    <property type="component" value="Unassembled WGS sequence"/>
</dbReference>
<dbReference type="EMBL" id="JACHJG010000009">
    <property type="protein sequence ID" value="MBB4888427.1"/>
    <property type="molecule type" value="Genomic_DNA"/>
</dbReference>
<name>A0A7W7LEF9_STRNE</name>
<evidence type="ECO:0000313" key="2">
    <source>
        <dbReference type="Proteomes" id="UP000556436"/>
    </source>
</evidence>
<organism evidence="1 2">
    <name type="scientific">Streptomyces netropsis</name>
    <name type="common">Streptoverticillium netropsis</name>
    <dbReference type="NCBI Taxonomy" id="55404"/>
    <lineage>
        <taxon>Bacteria</taxon>
        <taxon>Bacillati</taxon>
        <taxon>Actinomycetota</taxon>
        <taxon>Actinomycetes</taxon>
        <taxon>Kitasatosporales</taxon>
        <taxon>Streptomycetaceae</taxon>
        <taxon>Streptomyces</taxon>
    </lineage>
</organism>
<comment type="caution">
    <text evidence="1">The sequence shown here is derived from an EMBL/GenBank/DDBJ whole genome shotgun (WGS) entry which is preliminary data.</text>
</comment>
<keyword evidence="2" id="KW-1185">Reference proteome</keyword>
<proteinExistence type="predicted"/>
<gene>
    <name evidence="1" type="ORF">FHS38_004496</name>
</gene>
<evidence type="ECO:0000313" key="1">
    <source>
        <dbReference type="EMBL" id="MBB4888427.1"/>
    </source>
</evidence>
<reference evidence="1 2" key="1">
    <citation type="submission" date="2020-08" db="EMBL/GenBank/DDBJ databases">
        <title>Genomic Encyclopedia of Type Strains, Phase III (KMG-III): the genomes of soil and plant-associated and newly described type strains.</title>
        <authorList>
            <person name="Whitman W."/>
        </authorList>
    </citation>
    <scope>NUCLEOTIDE SEQUENCE [LARGE SCALE GENOMIC DNA]</scope>
    <source>
        <strain evidence="1 2">CECT 3265</strain>
    </source>
</reference>
<dbReference type="RefSeq" id="WP_184736032.1">
    <property type="nucleotide sequence ID" value="NZ_BMRW01000007.1"/>
</dbReference>
<dbReference type="AlphaFoldDB" id="A0A7W7LEF9"/>
<accession>A0A7W7LEF9</accession>